<sequence>MQSIPHLEPTDIEITIDRLRMYIALLKGLEVCSLWAITNDNDERRQRLYRNSMVEGVAVRVLKLRESRLQINAPHQPEIAMKAIVGHLKDVFKLPLTTYFRPNRIQNFLRFLPVFPVCKRFYFHATEGVSEEELKFVKDNVVVELRAYFYTSS</sequence>
<evidence type="ECO:0000313" key="3">
    <source>
        <dbReference type="Proteomes" id="UP000008281"/>
    </source>
</evidence>
<dbReference type="Proteomes" id="UP000008281">
    <property type="component" value="Unassembled WGS sequence"/>
</dbReference>
<protein>
    <recommendedName>
        <fullName evidence="4">DUF38 domain-containing protein</fullName>
    </recommendedName>
</protein>
<gene>
    <name evidence="1" type="ORF">CRE_22489</name>
    <name evidence="2" type="ORF">CRE_22491</name>
</gene>
<organism evidence="3">
    <name type="scientific">Caenorhabditis remanei</name>
    <name type="common">Caenorhabditis vulgaris</name>
    <dbReference type="NCBI Taxonomy" id="31234"/>
    <lineage>
        <taxon>Eukaryota</taxon>
        <taxon>Metazoa</taxon>
        <taxon>Ecdysozoa</taxon>
        <taxon>Nematoda</taxon>
        <taxon>Chromadorea</taxon>
        <taxon>Rhabditida</taxon>
        <taxon>Rhabditina</taxon>
        <taxon>Rhabditomorpha</taxon>
        <taxon>Rhabditoidea</taxon>
        <taxon>Rhabditidae</taxon>
        <taxon>Peloderinae</taxon>
        <taxon>Caenorhabditis</taxon>
    </lineage>
</organism>
<evidence type="ECO:0008006" key="4">
    <source>
        <dbReference type="Google" id="ProtNLM"/>
    </source>
</evidence>
<accession>E3MU13</accession>
<dbReference type="EMBL" id="DS268478">
    <property type="protein sequence ID" value="EFP09042.1"/>
    <property type="molecule type" value="Genomic_DNA"/>
</dbReference>
<name>E3MU13_CAERE</name>
<dbReference type="AlphaFoldDB" id="E3MU13"/>
<dbReference type="EMBL" id="DS268478">
    <property type="protein sequence ID" value="EFP09050.1"/>
    <property type="molecule type" value="Genomic_DNA"/>
</dbReference>
<proteinExistence type="predicted"/>
<reference evidence="1" key="1">
    <citation type="submission" date="2007-07" db="EMBL/GenBank/DDBJ databases">
        <title>PCAP assembly of the Caenorhabditis remanei genome.</title>
        <authorList>
            <consortium name="The Caenorhabditis remanei Sequencing Consortium"/>
            <person name="Wilson R.K."/>
        </authorList>
    </citation>
    <scope>NUCLEOTIDE SEQUENCE [LARGE SCALE GENOMIC DNA]</scope>
    <source>
        <strain evidence="1">PB4641</strain>
    </source>
</reference>
<evidence type="ECO:0000313" key="2">
    <source>
        <dbReference type="EMBL" id="EFP09050.1"/>
    </source>
</evidence>
<evidence type="ECO:0000313" key="1">
    <source>
        <dbReference type="EMBL" id="EFP09042.1"/>
    </source>
</evidence>
<dbReference type="InParanoid" id="E3MU13"/>
<dbReference type="HOGENOM" id="CLU_115992_0_0_1"/>
<keyword evidence="3" id="KW-1185">Reference proteome</keyword>